<keyword evidence="1" id="KW-0472">Membrane</keyword>
<evidence type="ECO:0000313" key="2">
    <source>
        <dbReference type="EMBL" id="UXP32885.1"/>
    </source>
</evidence>
<dbReference type="RefSeq" id="WP_262310317.1">
    <property type="nucleotide sequence ID" value="NZ_CP106679.1"/>
</dbReference>
<feature type="transmembrane region" description="Helical" evidence="1">
    <location>
        <begin position="16"/>
        <end position="34"/>
    </location>
</feature>
<keyword evidence="3" id="KW-1185">Reference proteome</keyword>
<keyword evidence="1" id="KW-0812">Transmembrane</keyword>
<feature type="transmembrane region" description="Helical" evidence="1">
    <location>
        <begin position="120"/>
        <end position="141"/>
    </location>
</feature>
<dbReference type="PANTHER" id="PTHR43044">
    <property type="match status" value="1"/>
</dbReference>
<reference evidence="2" key="1">
    <citation type="submission" date="2022-09" db="EMBL/GenBank/DDBJ databases">
        <title>Comparative genomics and taxonomic characterization of three novel marine species of genus Reichenbachiella exhibiting antioxidant and polysaccharide degradation activities.</title>
        <authorList>
            <person name="Muhammad N."/>
            <person name="Lee Y.-J."/>
            <person name="Ko J."/>
            <person name="Kim S.-G."/>
        </authorList>
    </citation>
    <scope>NUCLEOTIDE SEQUENCE</scope>
    <source>
        <strain evidence="2">BKB1-1</strain>
    </source>
</reference>
<keyword evidence="1" id="KW-1133">Transmembrane helix</keyword>
<dbReference type="EMBL" id="CP106679">
    <property type="protein sequence ID" value="UXP32885.1"/>
    <property type="molecule type" value="Genomic_DNA"/>
</dbReference>
<feature type="transmembrane region" description="Helical" evidence="1">
    <location>
        <begin position="363"/>
        <end position="382"/>
    </location>
</feature>
<feature type="transmembrane region" description="Helical" evidence="1">
    <location>
        <begin position="85"/>
        <end position="108"/>
    </location>
</feature>
<organism evidence="2 3">
    <name type="scientific">Reichenbachiella agarivorans</name>
    <dbReference type="NCBI Taxonomy" id="2979464"/>
    <lineage>
        <taxon>Bacteria</taxon>
        <taxon>Pseudomonadati</taxon>
        <taxon>Bacteroidota</taxon>
        <taxon>Cytophagia</taxon>
        <taxon>Cytophagales</taxon>
        <taxon>Reichenbachiellaceae</taxon>
        <taxon>Reichenbachiella</taxon>
    </lineage>
</organism>
<name>A0ABY6CQU4_9BACT</name>
<feature type="transmembrane region" description="Helical" evidence="1">
    <location>
        <begin position="336"/>
        <end position="354"/>
    </location>
</feature>
<feature type="transmembrane region" description="Helical" evidence="1">
    <location>
        <begin position="175"/>
        <end position="194"/>
    </location>
</feature>
<feature type="transmembrane region" description="Helical" evidence="1">
    <location>
        <begin position="215"/>
        <end position="238"/>
    </location>
</feature>
<evidence type="ECO:0000256" key="1">
    <source>
        <dbReference type="SAM" id="Phobius"/>
    </source>
</evidence>
<accession>A0ABY6CQU4</accession>
<feature type="transmembrane region" description="Helical" evidence="1">
    <location>
        <begin position="394"/>
        <end position="414"/>
    </location>
</feature>
<dbReference type="PANTHER" id="PTHR43044:SF1">
    <property type="entry name" value="QUINOL:CYTOCHROME C OXIDOREDUCTASE QUINONE-BINDING SUBUNIT 2"/>
    <property type="match status" value="1"/>
</dbReference>
<feature type="transmembrane region" description="Helical" evidence="1">
    <location>
        <begin position="250"/>
        <end position="273"/>
    </location>
</feature>
<sequence>MSDEKYIFSAGAKKNIFITLAVGIILAVLGIILLNSGGHHDTHGAEHAVEAVAAHGEHHAEAAAGHETGGHHGGYHWTHRLKANLWINNLFFTGLAIIGVFFICIQYVAQAGWSVGVKRIPMAMASFLPIAAVLMVVVWLFSNHELFHWTHAGLMDPDSPDFDPIIKGKESYLNFGFYMARMVGFFGVWYVLFLQIRKHMLAEDLEGGVNRWKKLVGLSAVFIVFFGYSSSIAAWDWVMSIDPHWFSTMFGWYVFASWWVSGLAFITFIAIILKSKGYLAIVNANHLHDLGKFVWGFSIFWTYIWFSQFLLIYYANIPEETIYFVERLKSDHYSKVFFFNLIINFVLPFLLLMTRDAKRHSRILMVVCPMILFGHWMDFYLMVTPGVLKENGGFGFLEVGMMLVYAAAFMYVVLHSLAKYPLVAKNHPMYNETLHHHI</sequence>
<dbReference type="Proteomes" id="UP001065174">
    <property type="component" value="Chromosome"/>
</dbReference>
<evidence type="ECO:0000313" key="3">
    <source>
        <dbReference type="Proteomes" id="UP001065174"/>
    </source>
</evidence>
<feature type="transmembrane region" description="Helical" evidence="1">
    <location>
        <begin position="293"/>
        <end position="316"/>
    </location>
</feature>
<proteinExistence type="predicted"/>
<gene>
    <name evidence="2" type="ORF">N6H18_02800</name>
</gene>
<protein>
    <submittedName>
        <fullName evidence="2">Quinol:cytochrome C oxidoreductase</fullName>
    </submittedName>
</protein>